<name>G0QKP1_ICHMU</name>
<dbReference type="InParanoid" id="G0QKP1"/>
<dbReference type="GO" id="GO:0005768">
    <property type="term" value="C:endosome"/>
    <property type="evidence" value="ECO:0007669"/>
    <property type="project" value="TreeGrafter"/>
</dbReference>
<evidence type="ECO:0000259" key="3">
    <source>
        <dbReference type="PROSITE" id="PS50290"/>
    </source>
</evidence>
<dbReference type="SUPFAM" id="SSF56112">
    <property type="entry name" value="Protein kinase-like (PK-like)"/>
    <property type="match status" value="1"/>
</dbReference>
<dbReference type="Pfam" id="PF00454">
    <property type="entry name" value="PI3_PI4_kinase"/>
    <property type="match status" value="1"/>
</dbReference>
<dbReference type="GeneID" id="14910405"/>
<dbReference type="AlphaFoldDB" id="G0QKP1"/>
<dbReference type="PROSITE" id="PS00916">
    <property type="entry name" value="PI3_4_KINASE_2"/>
    <property type="match status" value="1"/>
</dbReference>
<dbReference type="Proteomes" id="UP000008983">
    <property type="component" value="Unassembled WGS sequence"/>
</dbReference>
<dbReference type="GO" id="GO:0000045">
    <property type="term" value="P:autophagosome assembly"/>
    <property type="evidence" value="ECO:0007669"/>
    <property type="project" value="TreeGrafter"/>
</dbReference>
<dbReference type="GO" id="GO:0000407">
    <property type="term" value="C:phagophore assembly site"/>
    <property type="evidence" value="ECO:0007669"/>
    <property type="project" value="TreeGrafter"/>
</dbReference>
<dbReference type="GO" id="GO:0048015">
    <property type="term" value="P:phosphatidylinositol-mediated signaling"/>
    <property type="evidence" value="ECO:0007669"/>
    <property type="project" value="TreeGrafter"/>
</dbReference>
<dbReference type="SMART" id="SM00146">
    <property type="entry name" value="PI3Kc"/>
    <property type="match status" value="1"/>
</dbReference>
<dbReference type="OMA" id="HETDIAY"/>
<dbReference type="eggNOG" id="KOG0906">
    <property type="taxonomic scope" value="Eukaryota"/>
</dbReference>
<sequence length="232" mass="27415">MKEEVNFDYQLTPYKIQGLTKNSGFVEFVEDSKTIREILEKEKSIENYFKKKCQNNIEKENQIIRKYMCSCAGYCVITYLLGIGDRHLDNLMVSSEGKMFHIDFGYILGNDCKLFPSEIKITEDMIKPFRSKNQRGENNYILFVQKCVNLYNYLRNNSQQFINLLLVFQDSDLSFAQQEFQKRIKELLQKFKLDLTEQEAAKHFFGVINESLNAIWPAVNDYFHNLAIKWKS</sequence>
<evidence type="ECO:0000256" key="1">
    <source>
        <dbReference type="ARBA" id="ARBA00022679"/>
    </source>
</evidence>
<keyword evidence="5" id="KW-1185">Reference proteome</keyword>
<dbReference type="STRING" id="857967.G0QKP1"/>
<keyword evidence="1 4" id="KW-0808">Transferase</keyword>
<organism evidence="4 5">
    <name type="scientific">Ichthyophthirius multifiliis</name>
    <name type="common">White spot disease agent</name>
    <name type="synonym">Ich</name>
    <dbReference type="NCBI Taxonomy" id="5932"/>
    <lineage>
        <taxon>Eukaryota</taxon>
        <taxon>Sar</taxon>
        <taxon>Alveolata</taxon>
        <taxon>Ciliophora</taxon>
        <taxon>Intramacronucleata</taxon>
        <taxon>Oligohymenophorea</taxon>
        <taxon>Hymenostomatida</taxon>
        <taxon>Ophryoglenina</taxon>
        <taxon>Ichthyophthirius</taxon>
    </lineage>
</organism>
<reference evidence="4 5" key="1">
    <citation type="submission" date="2011-07" db="EMBL/GenBank/DDBJ databases">
        <authorList>
            <person name="Coyne R."/>
            <person name="Brami D."/>
            <person name="Johnson J."/>
            <person name="Hostetler J."/>
            <person name="Hannick L."/>
            <person name="Clark T."/>
            <person name="Cassidy-Hanley D."/>
            <person name="Inman J."/>
        </authorList>
    </citation>
    <scope>NUCLEOTIDE SEQUENCE [LARGE SCALE GENOMIC DNA]</scope>
    <source>
        <strain evidence="4 5">G5</strain>
    </source>
</reference>
<dbReference type="OrthoDB" id="67688at2759"/>
<dbReference type="PANTHER" id="PTHR10048:SF7">
    <property type="entry name" value="PHOSPHATIDYLINOSITOL 3-KINASE CATALYTIC SUBUNIT TYPE 3"/>
    <property type="match status" value="1"/>
</dbReference>
<keyword evidence="2" id="KW-0418">Kinase</keyword>
<dbReference type="Gene3D" id="1.10.1070.11">
    <property type="entry name" value="Phosphatidylinositol 3-/4-kinase, catalytic domain"/>
    <property type="match status" value="1"/>
</dbReference>
<gene>
    <name evidence="4" type="ORF">IMG5_020410</name>
</gene>
<dbReference type="InterPro" id="IPR018936">
    <property type="entry name" value="PI3/4_kinase_CS"/>
</dbReference>
<dbReference type="InterPro" id="IPR015433">
    <property type="entry name" value="PI3/4_kinase"/>
</dbReference>
<dbReference type="EMBL" id="GL983180">
    <property type="protein sequence ID" value="EGR34216.1"/>
    <property type="molecule type" value="Genomic_DNA"/>
</dbReference>
<dbReference type="RefSeq" id="XP_004039520.1">
    <property type="nucleotide sequence ID" value="XM_004039472.1"/>
</dbReference>
<dbReference type="GO" id="GO:0016303">
    <property type="term" value="F:1-phosphatidylinositol-3-kinase activity"/>
    <property type="evidence" value="ECO:0007669"/>
    <property type="project" value="UniProtKB-EC"/>
</dbReference>
<dbReference type="GO" id="GO:0006897">
    <property type="term" value="P:endocytosis"/>
    <property type="evidence" value="ECO:0007669"/>
    <property type="project" value="TreeGrafter"/>
</dbReference>
<dbReference type="EC" id="2.7.1.137" evidence="4"/>
<evidence type="ECO:0000313" key="5">
    <source>
        <dbReference type="Proteomes" id="UP000008983"/>
    </source>
</evidence>
<dbReference type="GO" id="GO:0034272">
    <property type="term" value="C:phosphatidylinositol 3-kinase complex, class III, type II"/>
    <property type="evidence" value="ECO:0007669"/>
    <property type="project" value="TreeGrafter"/>
</dbReference>
<evidence type="ECO:0000256" key="2">
    <source>
        <dbReference type="ARBA" id="ARBA00022777"/>
    </source>
</evidence>
<dbReference type="GO" id="GO:0034271">
    <property type="term" value="C:phosphatidylinositol 3-kinase complex, class III, type I"/>
    <property type="evidence" value="ECO:0007669"/>
    <property type="project" value="TreeGrafter"/>
</dbReference>
<accession>G0QKP1</accession>
<dbReference type="InterPro" id="IPR036940">
    <property type="entry name" value="PI3/4_kinase_cat_sf"/>
</dbReference>
<protein>
    <submittedName>
        <fullName evidence="4">Phosphoinositide-3-kinase subunit, putative</fullName>
        <ecNumber evidence="4">2.7.1.137</ecNumber>
    </submittedName>
</protein>
<dbReference type="InterPro" id="IPR000403">
    <property type="entry name" value="PI3/4_kinase_cat_dom"/>
</dbReference>
<proteinExistence type="predicted"/>
<evidence type="ECO:0000313" key="4">
    <source>
        <dbReference type="EMBL" id="EGR34216.1"/>
    </source>
</evidence>
<dbReference type="PANTHER" id="PTHR10048">
    <property type="entry name" value="PHOSPHATIDYLINOSITOL KINASE"/>
    <property type="match status" value="1"/>
</dbReference>
<dbReference type="InterPro" id="IPR011009">
    <property type="entry name" value="Kinase-like_dom_sf"/>
</dbReference>
<feature type="domain" description="PI3K/PI4K catalytic" evidence="3">
    <location>
        <begin position="1"/>
        <end position="216"/>
    </location>
</feature>
<dbReference type="GO" id="GO:0005777">
    <property type="term" value="C:peroxisome"/>
    <property type="evidence" value="ECO:0007669"/>
    <property type="project" value="TreeGrafter"/>
</dbReference>
<dbReference type="PROSITE" id="PS50290">
    <property type="entry name" value="PI3_4_KINASE_3"/>
    <property type="match status" value="1"/>
</dbReference>